<proteinExistence type="predicted"/>
<feature type="compositionally biased region" description="Polar residues" evidence="1">
    <location>
        <begin position="160"/>
        <end position="187"/>
    </location>
</feature>
<organism evidence="2 3">
    <name type="scientific">Dactylonectria estremocensis</name>
    <dbReference type="NCBI Taxonomy" id="1079267"/>
    <lineage>
        <taxon>Eukaryota</taxon>
        <taxon>Fungi</taxon>
        <taxon>Dikarya</taxon>
        <taxon>Ascomycota</taxon>
        <taxon>Pezizomycotina</taxon>
        <taxon>Sordariomycetes</taxon>
        <taxon>Hypocreomycetidae</taxon>
        <taxon>Hypocreales</taxon>
        <taxon>Nectriaceae</taxon>
        <taxon>Dactylonectria</taxon>
    </lineage>
</organism>
<evidence type="ECO:0000256" key="1">
    <source>
        <dbReference type="SAM" id="MobiDB-lite"/>
    </source>
</evidence>
<dbReference type="AlphaFoldDB" id="A0A9P9E694"/>
<accession>A0A9P9E694</accession>
<sequence length="228" mass="25529">MAASTFFPDNLVGRYVTALNHLARDVSLTRGTQWGNLTLYKSRDARRREIRTLLQGGLLRDMIRKIERRYEAVDHYGMRGMGYDLHVLLVLCAMELGTVMEDGVVEHVKVMSTYREASYDTDAVRVACNIYNNSECSFLFASRKRLRGETSDIDDDGPMTSVSSRTPAQPNPSVNSAKTRPNPSAISATARPRIGYFPPTTPRLTQRSLELSGANDDPDNGMVFRFSP</sequence>
<keyword evidence="3" id="KW-1185">Reference proteome</keyword>
<evidence type="ECO:0000313" key="2">
    <source>
        <dbReference type="EMBL" id="KAH7131466.1"/>
    </source>
</evidence>
<comment type="caution">
    <text evidence="2">The sequence shown here is derived from an EMBL/GenBank/DDBJ whole genome shotgun (WGS) entry which is preliminary data.</text>
</comment>
<gene>
    <name evidence="2" type="ORF">B0J13DRAFT_678562</name>
</gene>
<dbReference type="Proteomes" id="UP000717696">
    <property type="component" value="Unassembled WGS sequence"/>
</dbReference>
<dbReference type="EMBL" id="JAGMUU010000019">
    <property type="protein sequence ID" value="KAH7131466.1"/>
    <property type="molecule type" value="Genomic_DNA"/>
</dbReference>
<evidence type="ECO:0000313" key="3">
    <source>
        <dbReference type="Proteomes" id="UP000717696"/>
    </source>
</evidence>
<name>A0A9P9E694_9HYPO</name>
<reference evidence="2" key="1">
    <citation type="journal article" date="2021" name="Nat. Commun.">
        <title>Genetic determinants of endophytism in the Arabidopsis root mycobiome.</title>
        <authorList>
            <person name="Mesny F."/>
            <person name="Miyauchi S."/>
            <person name="Thiergart T."/>
            <person name="Pickel B."/>
            <person name="Atanasova L."/>
            <person name="Karlsson M."/>
            <person name="Huettel B."/>
            <person name="Barry K.W."/>
            <person name="Haridas S."/>
            <person name="Chen C."/>
            <person name="Bauer D."/>
            <person name="Andreopoulos W."/>
            <person name="Pangilinan J."/>
            <person name="LaButti K."/>
            <person name="Riley R."/>
            <person name="Lipzen A."/>
            <person name="Clum A."/>
            <person name="Drula E."/>
            <person name="Henrissat B."/>
            <person name="Kohler A."/>
            <person name="Grigoriev I.V."/>
            <person name="Martin F.M."/>
            <person name="Hacquard S."/>
        </authorList>
    </citation>
    <scope>NUCLEOTIDE SEQUENCE</scope>
    <source>
        <strain evidence="2">MPI-CAGE-AT-0021</strain>
    </source>
</reference>
<protein>
    <submittedName>
        <fullName evidence="2">Uncharacterized protein</fullName>
    </submittedName>
</protein>
<feature type="region of interest" description="Disordered" evidence="1">
    <location>
        <begin position="150"/>
        <end position="228"/>
    </location>
</feature>